<name>A0A1M5EE87_9FLAO</name>
<sequence length="47" mass="5196">MRSPATNTGLAKVAVQCSADTFAVNQSLVLRINICGENRHLRKARKR</sequence>
<dbReference type="Proteomes" id="UP000184147">
    <property type="component" value="Unassembled WGS sequence"/>
</dbReference>
<organism evidence="1 2">
    <name type="scientific">Flavobacterium fontis</name>
    <dbReference type="NCBI Taxonomy" id="1124188"/>
    <lineage>
        <taxon>Bacteria</taxon>
        <taxon>Pseudomonadati</taxon>
        <taxon>Bacteroidota</taxon>
        <taxon>Flavobacteriia</taxon>
        <taxon>Flavobacteriales</taxon>
        <taxon>Flavobacteriaceae</taxon>
        <taxon>Flavobacterium</taxon>
    </lineage>
</organism>
<dbReference type="AlphaFoldDB" id="A0A1M5EE87"/>
<dbReference type="EMBL" id="FQVQ01000019">
    <property type="protein sequence ID" value="SHF77583.1"/>
    <property type="molecule type" value="Genomic_DNA"/>
</dbReference>
<protein>
    <submittedName>
        <fullName evidence="1">Uncharacterized protein</fullName>
    </submittedName>
</protein>
<proteinExistence type="predicted"/>
<accession>A0A1M5EE87</accession>
<evidence type="ECO:0000313" key="1">
    <source>
        <dbReference type="EMBL" id="SHF77583.1"/>
    </source>
</evidence>
<dbReference type="STRING" id="1124188.SAMN05444377_1194"/>
<keyword evidence="2" id="KW-1185">Reference proteome</keyword>
<gene>
    <name evidence="1" type="ORF">SAMN05444377_1194</name>
</gene>
<evidence type="ECO:0000313" key="2">
    <source>
        <dbReference type="Proteomes" id="UP000184147"/>
    </source>
</evidence>
<reference evidence="1 2" key="1">
    <citation type="submission" date="2016-11" db="EMBL/GenBank/DDBJ databases">
        <authorList>
            <person name="Jaros S."/>
            <person name="Januszkiewicz K."/>
            <person name="Wedrychowicz H."/>
        </authorList>
    </citation>
    <scope>NUCLEOTIDE SEQUENCE [LARGE SCALE GENOMIC DNA]</scope>
    <source>
        <strain evidence="1 2">DSM 25660</strain>
    </source>
</reference>